<keyword evidence="3" id="KW-1185">Reference proteome</keyword>
<accession>A0A6V8K5R9</accession>
<gene>
    <name evidence="2" type="ORF">Phou_032840</name>
</gene>
<dbReference type="AlphaFoldDB" id="A0A6V8K5R9"/>
<evidence type="ECO:0000313" key="3">
    <source>
        <dbReference type="Proteomes" id="UP000482800"/>
    </source>
</evidence>
<evidence type="ECO:0000256" key="1">
    <source>
        <dbReference type="SAM" id="MobiDB-lite"/>
    </source>
</evidence>
<protein>
    <submittedName>
        <fullName evidence="2">Uncharacterized protein</fullName>
    </submittedName>
</protein>
<reference evidence="2 3" key="1">
    <citation type="submission" date="2020-03" db="EMBL/GenBank/DDBJ databases">
        <title>Whole genome shotgun sequence of Phytohabitans houttuyneae NBRC 108639.</title>
        <authorList>
            <person name="Komaki H."/>
            <person name="Tamura T."/>
        </authorList>
    </citation>
    <scope>NUCLEOTIDE SEQUENCE [LARGE SCALE GENOMIC DNA]</scope>
    <source>
        <strain evidence="2 3">NBRC 108639</strain>
    </source>
</reference>
<dbReference type="RefSeq" id="WP_173056725.1">
    <property type="nucleotide sequence ID" value="NZ_BAABGO010000001.1"/>
</dbReference>
<organism evidence="2 3">
    <name type="scientific">Phytohabitans houttuyneae</name>
    <dbReference type="NCBI Taxonomy" id="1076126"/>
    <lineage>
        <taxon>Bacteria</taxon>
        <taxon>Bacillati</taxon>
        <taxon>Actinomycetota</taxon>
        <taxon>Actinomycetes</taxon>
        <taxon>Micromonosporales</taxon>
        <taxon>Micromonosporaceae</taxon>
    </lineage>
</organism>
<feature type="region of interest" description="Disordered" evidence="1">
    <location>
        <begin position="43"/>
        <end position="76"/>
    </location>
</feature>
<proteinExistence type="predicted"/>
<comment type="caution">
    <text evidence="2">The sequence shown here is derived from an EMBL/GenBank/DDBJ whole genome shotgun (WGS) entry which is preliminary data.</text>
</comment>
<dbReference type="EMBL" id="BLPF01000001">
    <property type="protein sequence ID" value="GFJ79104.1"/>
    <property type="molecule type" value="Genomic_DNA"/>
</dbReference>
<name>A0A6V8K5R9_9ACTN</name>
<reference evidence="2 3" key="2">
    <citation type="submission" date="2020-03" db="EMBL/GenBank/DDBJ databases">
        <authorList>
            <person name="Ichikawa N."/>
            <person name="Kimura A."/>
            <person name="Kitahashi Y."/>
            <person name="Uohara A."/>
        </authorList>
    </citation>
    <scope>NUCLEOTIDE SEQUENCE [LARGE SCALE GENOMIC DNA]</scope>
    <source>
        <strain evidence="2 3">NBRC 108639</strain>
    </source>
</reference>
<sequence>MLVDLFELEPGLLSHPDGLVLVLDKGFTTERWLAERGLTMVARPTRGEKPAPPNTATQACVRPSASQTTPSKGEPG</sequence>
<dbReference type="Proteomes" id="UP000482800">
    <property type="component" value="Unassembled WGS sequence"/>
</dbReference>
<evidence type="ECO:0000313" key="2">
    <source>
        <dbReference type="EMBL" id="GFJ79104.1"/>
    </source>
</evidence>
<feature type="compositionally biased region" description="Polar residues" evidence="1">
    <location>
        <begin position="54"/>
        <end position="76"/>
    </location>
</feature>